<dbReference type="RefSeq" id="WP_073106134.1">
    <property type="nucleotide sequence ID" value="NZ_FQZY01000012.1"/>
</dbReference>
<dbReference type="Pfam" id="PF04309">
    <property type="entry name" value="G3P_antiterm"/>
    <property type="match status" value="1"/>
</dbReference>
<dbReference type="GO" id="GO:0006071">
    <property type="term" value="P:glycerol metabolic process"/>
    <property type="evidence" value="ECO:0007669"/>
    <property type="project" value="InterPro"/>
</dbReference>
<dbReference type="EMBL" id="FQZY01000012">
    <property type="protein sequence ID" value="SHJ60138.1"/>
    <property type="molecule type" value="Genomic_DNA"/>
</dbReference>
<protein>
    <submittedName>
        <fullName evidence="1">Glycerol uptake operon antiterminator</fullName>
    </submittedName>
</protein>
<dbReference type="PIRSF" id="PIRSF016897">
    <property type="entry name" value="GlpP"/>
    <property type="match status" value="1"/>
</dbReference>
<dbReference type="AlphaFoldDB" id="A0A1M6KM91"/>
<dbReference type="SUPFAM" id="SSF110391">
    <property type="entry name" value="GlpP-like"/>
    <property type="match status" value="1"/>
</dbReference>
<evidence type="ECO:0000313" key="1">
    <source>
        <dbReference type="EMBL" id="SHJ60138.1"/>
    </source>
</evidence>
<name>A0A1M6KM91_9FIRM</name>
<dbReference type="InterPro" id="IPR006699">
    <property type="entry name" value="GlpP"/>
</dbReference>
<dbReference type="InterPro" id="IPR013785">
    <property type="entry name" value="Aldolase_TIM"/>
</dbReference>
<dbReference type="Gene3D" id="3.20.20.70">
    <property type="entry name" value="Aldolase class I"/>
    <property type="match status" value="1"/>
</dbReference>
<reference evidence="1 2" key="1">
    <citation type="submission" date="2016-11" db="EMBL/GenBank/DDBJ databases">
        <authorList>
            <person name="Jaros S."/>
            <person name="Januszkiewicz K."/>
            <person name="Wedrychowicz H."/>
        </authorList>
    </citation>
    <scope>NUCLEOTIDE SEQUENCE [LARGE SCALE GENOMIC DNA]</scope>
    <source>
        <strain evidence="1 2">DSM 15480</strain>
    </source>
</reference>
<dbReference type="Proteomes" id="UP000184301">
    <property type="component" value="Unassembled WGS sequence"/>
</dbReference>
<evidence type="ECO:0000313" key="2">
    <source>
        <dbReference type="Proteomes" id="UP000184301"/>
    </source>
</evidence>
<dbReference type="GO" id="GO:0006355">
    <property type="term" value="P:regulation of DNA-templated transcription"/>
    <property type="evidence" value="ECO:0007669"/>
    <property type="project" value="InterPro"/>
</dbReference>
<dbReference type="STRING" id="1121950.SAMN02745243_00957"/>
<dbReference type="PANTHER" id="PTHR35787">
    <property type="entry name" value="GLYCEROL UPTAKE OPERON ANTITERMINATOR REGULATORY PROTEIN"/>
    <property type="match status" value="1"/>
</dbReference>
<organism evidence="1 2">
    <name type="scientific">Hespellia stercorisuis DSM 15480</name>
    <dbReference type="NCBI Taxonomy" id="1121950"/>
    <lineage>
        <taxon>Bacteria</taxon>
        <taxon>Bacillati</taxon>
        <taxon>Bacillota</taxon>
        <taxon>Clostridia</taxon>
        <taxon>Lachnospirales</taxon>
        <taxon>Lachnospiraceae</taxon>
        <taxon>Hespellia</taxon>
    </lineage>
</organism>
<gene>
    <name evidence="1" type="ORF">SAMN02745243_00957</name>
</gene>
<keyword evidence="2" id="KW-1185">Reference proteome</keyword>
<accession>A0A1M6KM91</accession>
<proteinExistence type="predicted"/>
<sequence length="189" mass="20766">MEQRIYDSVAENPIIAAVKDMEGLNKCIKLEDVKMIFILFGDINTINSIVEMVKASGKLAMVHIDLLVGLSAQEVSVDFIKMNTQADGIITTKQRLVRRGKELGLCTILRMFILDSLSLENVKKQVNIEKPDIIEILPGVMPKIIRRICSCTKIPVIAGGLIADKEDIVGALNAGAIAVSSTNENVWEM</sequence>
<dbReference type="OrthoDB" id="9799580at2"/>
<dbReference type="PANTHER" id="PTHR35787:SF1">
    <property type="entry name" value="GLYCEROL UPTAKE OPERON ANTITERMINATOR REGULATORY PROTEIN"/>
    <property type="match status" value="1"/>
</dbReference>